<sequence length="372" mass="41878">MLKEADLREEGHCSSNTAGDVTQALFADTTWITTSAIDGCCDNENGKGDNDPDDDTSYDDNERHGVLVFQRPDNWLQLAKIPRDHQRPASMLCPIVEAMENTAISSRLICHGDHRHTLRLCFFMDQGGGGPQLSICTITHAPTIINAAWDVQKLQLSCGDDLPPAMPGMGFFKDPFRERLSYASSSGLLISLYETHDGEWRTYSYPEKVFMQPGDQVFHTVHYDKPSLYLWRCRQDESIVTEFSGYDHFTLLDACVKGVTTTKRMNWHSLTLDQSSIPFLPILDDDRFSVGLVCKTLGDDIYLFKGETWYDTHDEPIHLCKVKSGTNISLSQDLRDLLFISTENDLSRIRIQSHTSSFNYARPSASSSSLGL</sequence>
<accession>A0ACD3Z3D4</accession>
<reference evidence="1" key="1">
    <citation type="submission" date="2021-11" db="EMBL/GenBank/DDBJ databases">
        <title>Fusarium solani-melongenae Genome sequencing and assembly.</title>
        <authorList>
            <person name="Xie S."/>
            <person name="Huang L."/>
            <person name="Zhang X."/>
        </authorList>
    </citation>
    <scope>NUCLEOTIDE SEQUENCE</scope>
    <source>
        <strain evidence="1">CRI 24-3</strain>
    </source>
</reference>
<organism evidence="1 2">
    <name type="scientific">Fusarium solani subsp. cucurbitae</name>
    <name type="common">Neocosmosporum cucurbitae</name>
    <dbReference type="NCBI Taxonomy" id="2747967"/>
    <lineage>
        <taxon>Eukaryota</taxon>
        <taxon>Fungi</taxon>
        <taxon>Dikarya</taxon>
        <taxon>Ascomycota</taxon>
        <taxon>Pezizomycotina</taxon>
        <taxon>Sordariomycetes</taxon>
        <taxon>Hypocreomycetidae</taxon>
        <taxon>Hypocreales</taxon>
        <taxon>Nectriaceae</taxon>
        <taxon>Fusarium</taxon>
        <taxon>Fusarium solani species complex</taxon>
    </lineage>
</organism>
<name>A0ACD3Z3D4_FUSSC</name>
<protein>
    <submittedName>
        <fullName evidence="1">Uncharacterized protein</fullName>
    </submittedName>
</protein>
<proteinExistence type="predicted"/>
<keyword evidence="2" id="KW-1185">Reference proteome</keyword>
<evidence type="ECO:0000313" key="2">
    <source>
        <dbReference type="Proteomes" id="UP000830768"/>
    </source>
</evidence>
<dbReference type="Proteomes" id="UP000830768">
    <property type="component" value="Chromosome 5"/>
</dbReference>
<evidence type="ECO:0000313" key="1">
    <source>
        <dbReference type="EMBL" id="UPK95783.1"/>
    </source>
</evidence>
<dbReference type="EMBL" id="CP090034">
    <property type="protein sequence ID" value="UPK95783.1"/>
    <property type="molecule type" value="Genomic_DNA"/>
</dbReference>
<gene>
    <name evidence="1" type="ORF">LCI18_006718</name>
</gene>